<feature type="domain" description="Immune inhibitor A-like metallopeptidase VEG" evidence="13">
    <location>
        <begin position="644"/>
        <end position="802"/>
    </location>
</feature>
<evidence type="ECO:0000256" key="2">
    <source>
        <dbReference type="ARBA" id="ARBA00004613"/>
    </source>
</evidence>
<evidence type="ECO:0000256" key="6">
    <source>
        <dbReference type="ARBA" id="ARBA00022729"/>
    </source>
</evidence>
<dbReference type="NCBIfam" id="TIGR03296">
    <property type="entry name" value="M6dom_TIGR03296"/>
    <property type="match status" value="1"/>
</dbReference>
<evidence type="ECO:0000256" key="8">
    <source>
        <dbReference type="ARBA" id="ARBA00022833"/>
    </source>
</evidence>
<dbReference type="PIRSF" id="PIRSF007519">
    <property type="entry name" value="Protease_InhA"/>
    <property type="match status" value="1"/>
</dbReference>
<dbReference type="InterPro" id="IPR012300">
    <property type="entry name" value="Pept_M6_InhA"/>
</dbReference>
<evidence type="ECO:0000256" key="11">
    <source>
        <dbReference type="SAM" id="SignalP"/>
    </source>
</evidence>
<comment type="subcellular location">
    <subcellularLocation>
        <location evidence="2">Secreted</location>
    </subcellularLocation>
</comment>
<evidence type="ECO:0000256" key="9">
    <source>
        <dbReference type="ARBA" id="ARBA00023049"/>
    </source>
</evidence>
<dbReference type="Pfam" id="PF20773">
    <property type="entry name" value="InhA-like_MAM"/>
    <property type="match status" value="1"/>
</dbReference>
<evidence type="ECO:0000256" key="1">
    <source>
        <dbReference type="ARBA" id="ARBA00001947"/>
    </source>
</evidence>
<keyword evidence="6 11" id="KW-0732">Signal</keyword>
<keyword evidence="5" id="KW-0479">Metal-binding</keyword>
<dbReference type="RefSeq" id="WP_188401219.1">
    <property type="nucleotide sequence ID" value="NZ_BMCE01000001.1"/>
</dbReference>
<dbReference type="PANTHER" id="PTHR13062">
    <property type="entry name" value="COLLAGENASE"/>
    <property type="match status" value="1"/>
</dbReference>
<keyword evidence="3" id="KW-0964">Secreted</keyword>
<dbReference type="Gene3D" id="2.60.120.260">
    <property type="entry name" value="Galactose-binding domain-like"/>
    <property type="match status" value="1"/>
</dbReference>
<dbReference type="Pfam" id="PF20774">
    <property type="entry name" value="InhA-like_VEG"/>
    <property type="match status" value="1"/>
</dbReference>
<evidence type="ECO:0000256" key="7">
    <source>
        <dbReference type="ARBA" id="ARBA00022801"/>
    </source>
</evidence>
<keyword evidence="8" id="KW-0862">Zinc</keyword>
<evidence type="ECO:0000256" key="5">
    <source>
        <dbReference type="ARBA" id="ARBA00022723"/>
    </source>
</evidence>
<feature type="region of interest" description="Disordered" evidence="10">
    <location>
        <begin position="130"/>
        <end position="149"/>
    </location>
</feature>
<evidence type="ECO:0000259" key="13">
    <source>
        <dbReference type="Pfam" id="PF20774"/>
    </source>
</evidence>
<evidence type="ECO:0000313" key="15">
    <source>
        <dbReference type="Proteomes" id="UP001319060"/>
    </source>
</evidence>
<dbReference type="Proteomes" id="UP001319060">
    <property type="component" value="Unassembled WGS sequence"/>
</dbReference>
<dbReference type="InterPro" id="IPR048665">
    <property type="entry name" value="InhA-like_VEG"/>
</dbReference>
<reference evidence="14 15" key="1">
    <citation type="submission" date="2021-01" db="EMBL/GenBank/DDBJ databases">
        <title>Genome Sequencing of Type Strains.</title>
        <authorList>
            <person name="Lemaire J.F."/>
            <person name="Inderbitzin P."/>
            <person name="Collins S.B."/>
            <person name="Wespe N."/>
            <person name="Knight-Connoni V."/>
        </authorList>
    </citation>
    <scope>NUCLEOTIDE SEQUENCE [LARGE SCALE GENOMIC DNA]</scope>
    <source>
        <strain evidence="14 15">DSM 14730</strain>
    </source>
</reference>
<evidence type="ECO:0000313" key="14">
    <source>
        <dbReference type="EMBL" id="MBN3546932.1"/>
    </source>
</evidence>
<sequence>MGKGKIVWGKTLLATSLSIGLASSSLFAGTVDAKVQNALDEVLKGNHNHSHSHSGLDLAIVNEEKLLDSLIKRGVISKDASAKQKEAELHEYLEFKGKNTEAKGNDPLAAKVKASEAEKQQDFKEFNNGLLNGDGNKNGHLKGNPGPVKETEYNGVVRKDKVLVLNVEYSDYVHNNIQKGETDNYYSDYTLGHYEDMIFGDDGVKGPNGEDLVSMKQYYEEQSGGSYTVEGKAYGWLKVPGTAAFYGADDADRGGHDNVAPGGSKQLVKDTLIAAKNAGVPLQDYDQEDVHDLDGDGNLREPDGLVDHLMIIHAGMGQEAGGGSLADNAIWSHRSASFYDPDGLGKGLPGFYDYTMMPEDGATGVFAHEYGHDLGYPDEYDTIYSGTGEPVGYWSIMSAGSWAGKIAGTEPTGFSPAAKSYFQSYLGGNWTSTAELDWDEVSSKGTQFLLDQSNSPNGQNNQAIKVNLPQKKTLINTPKTGTYEYFGGVGDEIDTNMVATVDLTGKTSATLNFDSWYKIEKDWDYAFVQVSTDNGATWKSLGNSNTTSNPVPGAYPTIAPNLPGFTGSSNGWTAQEFDLSAYAGQKVQLKFRYITDWGTSEEGFYVDNVKVTADGATVFEDGAEGTSSFNHKGFDKSDGYRYGDHYYLLEWRNHAGVDMGLKNIKRGQSLMSYDGGLVVWYVDPSYTENWTGVHPGDGFLGVVDAHVNTDLQWNVVGKEPAQASSRFHIADAAFGLDRTSGLNLNYPGVQTLNLASQSAVSLFDDSKSFKNPYMDDAGRNITNYGLKVRVNGQAKDKSVGSIVIYK</sequence>
<evidence type="ECO:0000256" key="3">
    <source>
        <dbReference type="ARBA" id="ARBA00022525"/>
    </source>
</evidence>
<dbReference type="EMBL" id="JAFHKS010000044">
    <property type="protein sequence ID" value="MBN3546932.1"/>
    <property type="molecule type" value="Genomic_DNA"/>
</dbReference>
<dbReference type="PANTHER" id="PTHR13062:SF12">
    <property type="entry name" value="ALPHA-2-MACROGLOBULIN DOMAIN-CONTAINING PROTEIN"/>
    <property type="match status" value="1"/>
</dbReference>
<keyword evidence="7" id="KW-0378">Hydrolase</keyword>
<evidence type="ECO:0000259" key="12">
    <source>
        <dbReference type="Pfam" id="PF05547"/>
    </source>
</evidence>
<dbReference type="InterPro" id="IPR008757">
    <property type="entry name" value="Peptidase_M6-like_domain"/>
</dbReference>
<organism evidence="14 15">
    <name type="scientific">Fictibacillus barbaricus</name>
    <dbReference type="NCBI Taxonomy" id="182136"/>
    <lineage>
        <taxon>Bacteria</taxon>
        <taxon>Bacillati</taxon>
        <taxon>Bacillota</taxon>
        <taxon>Bacilli</taxon>
        <taxon>Bacillales</taxon>
        <taxon>Fictibacillaceae</taxon>
        <taxon>Fictibacillus</taxon>
    </lineage>
</organism>
<dbReference type="Pfam" id="PF05547">
    <property type="entry name" value="Peptidase_M6"/>
    <property type="match status" value="1"/>
</dbReference>
<gene>
    <name evidence="14" type="ORF">JYA64_16615</name>
</gene>
<feature type="chain" id="PRO_5047486798" evidence="11">
    <location>
        <begin position="29"/>
        <end position="806"/>
    </location>
</feature>
<keyword evidence="15" id="KW-1185">Reference proteome</keyword>
<dbReference type="SUPFAM" id="SSF55486">
    <property type="entry name" value="Metalloproteases ('zincins'), catalytic domain"/>
    <property type="match status" value="1"/>
</dbReference>
<name>A0ABS2ZHQ4_9BACL</name>
<keyword evidence="9" id="KW-0482">Metalloprotease</keyword>
<feature type="domain" description="Peptidase M6-like" evidence="12">
    <location>
        <begin position="150"/>
        <end position="430"/>
    </location>
</feature>
<evidence type="ECO:0000256" key="10">
    <source>
        <dbReference type="SAM" id="MobiDB-lite"/>
    </source>
</evidence>
<comment type="caution">
    <text evidence="14">The sequence shown here is derived from an EMBL/GenBank/DDBJ whole genome shotgun (WGS) entry which is preliminary data.</text>
</comment>
<keyword evidence="4" id="KW-0645">Protease</keyword>
<proteinExistence type="predicted"/>
<evidence type="ECO:0000256" key="4">
    <source>
        <dbReference type="ARBA" id="ARBA00022670"/>
    </source>
</evidence>
<protein>
    <submittedName>
        <fullName evidence="14">Immune inhibitor A</fullName>
    </submittedName>
</protein>
<accession>A0ABS2ZHQ4</accession>
<comment type="cofactor">
    <cofactor evidence="1">
        <name>Zn(2+)</name>
        <dbReference type="ChEBI" id="CHEBI:29105"/>
    </cofactor>
</comment>
<feature type="signal peptide" evidence="11">
    <location>
        <begin position="1"/>
        <end position="28"/>
    </location>
</feature>